<evidence type="ECO:0008006" key="3">
    <source>
        <dbReference type="Google" id="ProtNLM"/>
    </source>
</evidence>
<gene>
    <name evidence="1" type="ORF">C1E23_14620</name>
</gene>
<dbReference type="InterPro" id="IPR012338">
    <property type="entry name" value="Beta-lactam/transpept-like"/>
</dbReference>
<dbReference type="SUPFAM" id="SSF56601">
    <property type="entry name" value="beta-lactamase/transpeptidase-like"/>
    <property type="match status" value="1"/>
</dbReference>
<reference evidence="1 2" key="1">
    <citation type="submission" date="2018-01" db="EMBL/GenBank/DDBJ databases">
        <title>Co-occurrence of chitin degradation, pigmentation and bioactivity in marine Pseudoalteromonas.</title>
        <authorList>
            <person name="Paulsen S."/>
            <person name="Gram L."/>
            <person name="Machado H."/>
        </authorList>
    </citation>
    <scope>NUCLEOTIDE SEQUENCE [LARGE SCALE GENOMIC DNA]</scope>
    <source>
        <strain evidence="1 2">S3898</strain>
    </source>
</reference>
<proteinExistence type="predicted"/>
<name>A0A4Q7IKH8_9GAMM</name>
<comment type="caution">
    <text evidence="1">The sequence shown here is derived from an EMBL/GenBank/DDBJ whole genome shotgun (WGS) entry which is preliminary data.</text>
</comment>
<dbReference type="RefSeq" id="WP_130256283.1">
    <property type="nucleotide sequence ID" value="NZ_PPSX01000057.1"/>
</dbReference>
<sequence length="109" mass="12331">MLKWGSLLLNDGQWQGKQLISKAYLDKATSAIVDPLDTWIPETFMYGYFIYQTDIAIDNKQFKANFAWGGGGQYVISVKELDLVVVIKGHDREDRILDAALNTVLPAFF</sequence>
<dbReference type="AlphaFoldDB" id="A0A4Q7IKH8"/>
<dbReference type="EMBL" id="PPSX01000057">
    <property type="protein sequence ID" value="RZQ52380.1"/>
    <property type="molecule type" value="Genomic_DNA"/>
</dbReference>
<evidence type="ECO:0000313" key="1">
    <source>
        <dbReference type="EMBL" id="RZQ52380.1"/>
    </source>
</evidence>
<dbReference type="Gene3D" id="3.40.710.10">
    <property type="entry name" value="DD-peptidase/beta-lactamase superfamily"/>
    <property type="match status" value="1"/>
</dbReference>
<organism evidence="1 2">
    <name type="scientific">Pseudoalteromonas phenolica</name>
    <dbReference type="NCBI Taxonomy" id="161398"/>
    <lineage>
        <taxon>Bacteria</taxon>
        <taxon>Pseudomonadati</taxon>
        <taxon>Pseudomonadota</taxon>
        <taxon>Gammaproteobacteria</taxon>
        <taxon>Alteromonadales</taxon>
        <taxon>Pseudoalteromonadaceae</taxon>
        <taxon>Pseudoalteromonas</taxon>
    </lineage>
</organism>
<evidence type="ECO:0000313" key="2">
    <source>
        <dbReference type="Proteomes" id="UP000291338"/>
    </source>
</evidence>
<dbReference type="Proteomes" id="UP000291338">
    <property type="component" value="Unassembled WGS sequence"/>
</dbReference>
<accession>A0A4Q7IKH8</accession>
<protein>
    <recommendedName>
        <fullName evidence="3">Beta-lactamase-related domain-containing protein</fullName>
    </recommendedName>
</protein>